<dbReference type="EMBL" id="JAUYVK010000019">
    <property type="protein sequence ID" value="MDP2491107.1"/>
    <property type="molecule type" value="Genomic_DNA"/>
</dbReference>
<sequence length="110" mass="12527">MIQVDTQGRIVTINAPQASTQLIRLDVQLTQDVAVNPELYRWTGEAFVLSLEAQQNKEQSERRAKAKHYLDATDFYLVRQVENGADVPQEVLSKRETARALLVTQLPDFE</sequence>
<organism evidence="1 4">
    <name type="scientific">Vibrio splendidus</name>
    <dbReference type="NCBI Taxonomy" id="29497"/>
    <lineage>
        <taxon>Bacteria</taxon>
        <taxon>Pseudomonadati</taxon>
        <taxon>Pseudomonadota</taxon>
        <taxon>Gammaproteobacteria</taxon>
        <taxon>Vibrionales</taxon>
        <taxon>Vibrionaceae</taxon>
        <taxon>Vibrio</taxon>
    </lineage>
</organism>
<dbReference type="EMBL" id="JBGOOW010000129">
    <property type="protein sequence ID" value="MEZ8184183.1"/>
    <property type="molecule type" value="Genomic_DNA"/>
</dbReference>
<dbReference type="AlphaFoldDB" id="A0A2N7KJK8"/>
<protein>
    <submittedName>
        <fullName evidence="1">Uncharacterized protein</fullName>
    </submittedName>
</protein>
<reference evidence="2" key="2">
    <citation type="submission" date="2023-07" db="EMBL/GenBank/DDBJ databases">
        <title>Genome content predicts the carbon catabolic preferences of heterotrophic bacteria.</title>
        <authorList>
            <person name="Gralka M."/>
        </authorList>
    </citation>
    <scope>NUCLEOTIDE SEQUENCE</scope>
    <source>
        <strain evidence="2">6E03</strain>
    </source>
</reference>
<name>A0A2N7KJK8_VIBSP</name>
<proteinExistence type="predicted"/>
<keyword evidence="5" id="KW-1185">Reference proteome</keyword>
<dbReference type="Proteomes" id="UP001159663">
    <property type="component" value="Unassembled WGS sequence"/>
</dbReference>
<dbReference type="Proteomes" id="UP001177883">
    <property type="component" value="Unassembled WGS sequence"/>
</dbReference>
<dbReference type="RefSeq" id="WP_048615170.1">
    <property type="nucleotide sequence ID" value="NZ_CAWNTE010000135.1"/>
</dbReference>
<evidence type="ECO:0000313" key="2">
    <source>
        <dbReference type="EMBL" id="MDP2491107.1"/>
    </source>
</evidence>
<evidence type="ECO:0000313" key="4">
    <source>
        <dbReference type="Proteomes" id="UP001159663"/>
    </source>
</evidence>
<gene>
    <name evidence="3" type="ORF">ACED33_26370</name>
    <name evidence="1" type="ORF">L8R85_26810</name>
    <name evidence="2" type="ORF">Q8W38_17295</name>
</gene>
<comment type="caution">
    <text evidence="1">The sequence shown here is derived from an EMBL/GenBank/DDBJ whole genome shotgun (WGS) entry which is preliminary data.</text>
</comment>
<dbReference type="EMBL" id="JAKMYX010000261">
    <property type="protein sequence ID" value="MDH5924589.1"/>
    <property type="molecule type" value="Genomic_DNA"/>
</dbReference>
<dbReference type="Proteomes" id="UP001569200">
    <property type="component" value="Unassembled WGS sequence"/>
</dbReference>
<reference evidence="1" key="1">
    <citation type="submission" date="2022-01" db="EMBL/GenBank/DDBJ databases">
        <title>Vibrio aestuarianus Clade A and Clade B isolates are associated with Pacific oyster (Crassostrea gigas) disease outbreaks across Ireland.</title>
        <authorList>
            <person name="Coyle N."/>
            <person name="O'Toole C."/>
            <person name="Thomas J.C.L."/>
            <person name="Ryder D."/>
            <person name="Cheslett D."/>
            <person name="Feist S."/>
            <person name="Bean T."/>
            <person name="Joseph A."/>
            <person name="Waina A."/>
            <person name="Feil E."/>
            <person name="Verner-Jeffreys D.W."/>
        </authorList>
    </citation>
    <scope>NUCLEOTIDE SEQUENCE</scope>
    <source>
        <strain evidence="1">S/17/14 A</strain>
    </source>
</reference>
<evidence type="ECO:0000313" key="3">
    <source>
        <dbReference type="EMBL" id="MEZ8184183.1"/>
    </source>
</evidence>
<accession>A0A2N7KJK8</accession>
<evidence type="ECO:0000313" key="5">
    <source>
        <dbReference type="Proteomes" id="UP001569200"/>
    </source>
</evidence>
<reference evidence="3 5" key="3">
    <citation type="submission" date="2024-06" db="EMBL/GenBank/DDBJ databases">
        <authorList>
            <person name="Steensen K."/>
            <person name="Seneca J."/>
            <person name="Bartlau N."/>
            <person name="Yu A.X."/>
            <person name="Polz M.F."/>
        </authorList>
    </citation>
    <scope>NUCLEOTIDE SEQUENCE [LARGE SCALE GENOMIC DNA]</scope>
    <source>
        <strain evidence="3 5">1F145</strain>
    </source>
</reference>
<evidence type="ECO:0000313" key="1">
    <source>
        <dbReference type="EMBL" id="MDH5924589.1"/>
    </source>
</evidence>